<feature type="transmembrane region" description="Helical" evidence="1">
    <location>
        <begin position="124"/>
        <end position="150"/>
    </location>
</feature>
<proteinExistence type="predicted"/>
<organism evidence="2 3">
    <name type="scientific">Botryobasidium botryosum (strain FD-172 SS1)</name>
    <dbReference type="NCBI Taxonomy" id="930990"/>
    <lineage>
        <taxon>Eukaryota</taxon>
        <taxon>Fungi</taxon>
        <taxon>Dikarya</taxon>
        <taxon>Basidiomycota</taxon>
        <taxon>Agaricomycotina</taxon>
        <taxon>Agaricomycetes</taxon>
        <taxon>Cantharellales</taxon>
        <taxon>Botryobasidiaceae</taxon>
        <taxon>Botryobasidium</taxon>
    </lineage>
</organism>
<dbReference type="HOGENOM" id="CLU_1294194_0_0_1"/>
<dbReference type="AlphaFoldDB" id="A0A067M5V4"/>
<name>A0A067M5V4_BOTB1</name>
<evidence type="ECO:0000313" key="2">
    <source>
        <dbReference type="EMBL" id="KDQ10919.1"/>
    </source>
</evidence>
<feature type="transmembrane region" description="Helical" evidence="1">
    <location>
        <begin position="93"/>
        <end position="112"/>
    </location>
</feature>
<protein>
    <recommendedName>
        <fullName evidence="4">MARVEL domain-containing protein</fullName>
    </recommendedName>
</protein>
<dbReference type="STRING" id="930990.A0A067M5V4"/>
<feature type="transmembrane region" description="Helical" evidence="1">
    <location>
        <begin position="6"/>
        <end position="28"/>
    </location>
</feature>
<keyword evidence="1" id="KW-0472">Membrane</keyword>
<reference evidence="3" key="1">
    <citation type="journal article" date="2014" name="Proc. Natl. Acad. Sci. U.S.A.">
        <title>Extensive sampling of basidiomycete genomes demonstrates inadequacy of the white-rot/brown-rot paradigm for wood decay fungi.</title>
        <authorList>
            <person name="Riley R."/>
            <person name="Salamov A.A."/>
            <person name="Brown D.W."/>
            <person name="Nagy L.G."/>
            <person name="Floudas D."/>
            <person name="Held B.W."/>
            <person name="Levasseur A."/>
            <person name="Lombard V."/>
            <person name="Morin E."/>
            <person name="Otillar R."/>
            <person name="Lindquist E.A."/>
            <person name="Sun H."/>
            <person name="LaButti K.M."/>
            <person name="Schmutz J."/>
            <person name="Jabbour D."/>
            <person name="Luo H."/>
            <person name="Baker S.E."/>
            <person name="Pisabarro A.G."/>
            <person name="Walton J.D."/>
            <person name="Blanchette R.A."/>
            <person name="Henrissat B."/>
            <person name="Martin F."/>
            <person name="Cullen D."/>
            <person name="Hibbett D.S."/>
            <person name="Grigoriev I.V."/>
        </authorList>
    </citation>
    <scope>NUCLEOTIDE SEQUENCE [LARGE SCALE GENOMIC DNA]</scope>
    <source>
        <strain evidence="3">FD-172 SS1</strain>
    </source>
</reference>
<keyword evidence="3" id="KW-1185">Reference proteome</keyword>
<gene>
    <name evidence="2" type="ORF">BOTBODRAFT_472435</name>
</gene>
<keyword evidence="1" id="KW-1133">Transmembrane helix</keyword>
<accession>A0A067M5V4</accession>
<dbReference type="Proteomes" id="UP000027195">
    <property type="component" value="Unassembled WGS sequence"/>
</dbReference>
<evidence type="ECO:0000256" key="1">
    <source>
        <dbReference type="SAM" id="Phobius"/>
    </source>
</evidence>
<dbReference type="EMBL" id="KL198063">
    <property type="protein sequence ID" value="KDQ10919.1"/>
    <property type="molecule type" value="Genomic_DNA"/>
</dbReference>
<dbReference type="OrthoDB" id="2628419at2759"/>
<evidence type="ECO:0000313" key="3">
    <source>
        <dbReference type="Proteomes" id="UP000027195"/>
    </source>
</evidence>
<dbReference type="InParanoid" id="A0A067M5V4"/>
<feature type="transmembrane region" description="Helical" evidence="1">
    <location>
        <begin position="170"/>
        <end position="191"/>
    </location>
</feature>
<sequence length="213" mass="23784">MRTTIISSFIALGVLALATIFAFTRTFAWSSRIIGSTANGPFAGNLRWWHSCVSAFITFFALIEFAISLWLIVLLTASHTWPAGSLAAQTRLICAWSLWTAVTSEIYAALAIMESTYRYRIASLLSHGIWAVITWTCWMAGAISVTRSLIELDHAQINLVYPVHMRAMAVFAWFETALLILVLVYLAYRAYQARPESKSRRSSKASLPPLSIK</sequence>
<keyword evidence="1" id="KW-0812">Transmembrane</keyword>
<feature type="transmembrane region" description="Helical" evidence="1">
    <location>
        <begin position="48"/>
        <end position="73"/>
    </location>
</feature>
<evidence type="ECO:0008006" key="4">
    <source>
        <dbReference type="Google" id="ProtNLM"/>
    </source>
</evidence>